<evidence type="ECO:0000259" key="2">
    <source>
        <dbReference type="SMART" id="SM00507"/>
    </source>
</evidence>
<feature type="region of interest" description="Disordered" evidence="1">
    <location>
        <begin position="78"/>
        <end position="156"/>
    </location>
</feature>
<dbReference type="EMBL" id="OENE01000045">
    <property type="protein sequence ID" value="SOU89613.1"/>
    <property type="molecule type" value="Genomic_DNA"/>
</dbReference>
<dbReference type="InterPro" id="IPR003615">
    <property type="entry name" value="HNH_nuc"/>
</dbReference>
<dbReference type="AlphaFoldDB" id="A0A2I2MAP1"/>
<feature type="compositionally biased region" description="Low complexity" evidence="1">
    <location>
        <begin position="107"/>
        <end position="140"/>
    </location>
</feature>
<dbReference type="Pfam" id="PF08789">
    <property type="entry name" value="PBCV_basic_adap"/>
    <property type="match status" value="1"/>
</dbReference>
<feature type="compositionally biased region" description="Low complexity" evidence="1">
    <location>
        <begin position="176"/>
        <end position="198"/>
    </location>
</feature>
<dbReference type="GO" id="GO:0008270">
    <property type="term" value="F:zinc ion binding"/>
    <property type="evidence" value="ECO:0007669"/>
    <property type="project" value="InterPro"/>
</dbReference>
<feature type="compositionally biased region" description="Polar residues" evidence="1">
    <location>
        <begin position="141"/>
        <end position="151"/>
    </location>
</feature>
<dbReference type="InterPro" id="IPR002711">
    <property type="entry name" value="HNH"/>
</dbReference>
<dbReference type="GO" id="GO:0003676">
    <property type="term" value="F:nucleic acid binding"/>
    <property type="evidence" value="ECO:0007669"/>
    <property type="project" value="InterPro"/>
</dbReference>
<feature type="domain" description="HNH nuclease" evidence="2">
    <location>
        <begin position="52"/>
        <end position="97"/>
    </location>
</feature>
<protein>
    <recommendedName>
        <fullName evidence="2">HNH nuclease domain-containing protein</fullName>
    </recommendedName>
</protein>
<dbReference type="Gene3D" id="1.10.30.50">
    <property type="match status" value="1"/>
</dbReference>
<dbReference type="Proteomes" id="UP000490060">
    <property type="component" value="Unassembled WGS sequence"/>
</dbReference>
<organism evidence="3 4">
    <name type="scientific">Tenacibaculum finnmarkense genomovar ulcerans</name>
    <dbReference type="NCBI Taxonomy" id="2781388"/>
    <lineage>
        <taxon>Bacteria</taxon>
        <taxon>Pseudomonadati</taxon>
        <taxon>Bacteroidota</taxon>
        <taxon>Flavobacteriia</taxon>
        <taxon>Flavobacteriales</taxon>
        <taxon>Flavobacteriaceae</taxon>
        <taxon>Tenacibaculum</taxon>
        <taxon>Tenacibaculum finnmarkense</taxon>
    </lineage>
</organism>
<proteinExistence type="predicted"/>
<name>A0A2I2MAP1_9FLAO</name>
<dbReference type="SMART" id="SM00507">
    <property type="entry name" value="HNHc"/>
    <property type="match status" value="1"/>
</dbReference>
<evidence type="ECO:0000313" key="4">
    <source>
        <dbReference type="Proteomes" id="UP000490060"/>
    </source>
</evidence>
<reference evidence="3 4" key="1">
    <citation type="submission" date="2017-11" db="EMBL/GenBank/DDBJ databases">
        <authorList>
            <person name="Duchaud E."/>
        </authorList>
    </citation>
    <scope>NUCLEOTIDE SEQUENCE [LARGE SCALE GENOMIC DNA]</scope>
    <source>
        <strain evidence="3 4">TNO010</strain>
    </source>
</reference>
<dbReference type="CDD" id="cd00085">
    <property type="entry name" value="HNHc"/>
    <property type="match status" value="1"/>
</dbReference>
<accession>A0A2I2MAP1</accession>
<evidence type="ECO:0000256" key="1">
    <source>
        <dbReference type="SAM" id="MobiDB-lite"/>
    </source>
</evidence>
<evidence type="ECO:0000313" key="3">
    <source>
        <dbReference type="EMBL" id="SOU89613.1"/>
    </source>
</evidence>
<sequence length="225" mass="25434">MINNKILTLIFASIFTLSSYSQDTYKIGNTEYYSGQYYSTTGKPLVKRSDANKRKFLKSYGYNKIPYGYEIDHIKPLSEGGSDDPSNMQLLTIGQHKRKTARERSNRSNSTYSTTKRNYYSNSTYNSLNSNSKSSNSTYSGTDNSQKTIYTGSRGGKYYYNSSGKKVYVKSKKKTTNSYYSSPNYSSPTYSVPNNSSSKTIHTGSRGGKYYINSNGNKTYVKKKN</sequence>
<dbReference type="InterPro" id="IPR014897">
    <property type="entry name" value="PBCV_basic_adap"/>
</dbReference>
<gene>
    <name evidence="3" type="ORF">TNO010_50001</name>
</gene>
<dbReference type="GO" id="GO:0004519">
    <property type="term" value="F:endonuclease activity"/>
    <property type="evidence" value="ECO:0007669"/>
    <property type="project" value="InterPro"/>
</dbReference>
<dbReference type="RefSeq" id="WP_172505794.1">
    <property type="nucleotide sequence ID" value="NZ_OENE01000045.1"/>
</dbReference>
<feature type="region of interest" description="Disordered" evidence="1">
    <location>
        <begin position="174"/>
        <end position="210"/>
    </location>
</feature>
<dbReference type="Pfam" id="PF01844">
    <property type="entry name" value="HNH"/>
    <property type="match status" value="1"/>
</dbReference>